<protein>
    <submittedName>
        <fullName evidence="3">Uncharacterized protein</fullName>
    </submittedName>
</protein>
<dbReference type="KEGG" id="cans:GP473_08260"/>
<feature type="compositionally biased region" description="Polar residues" evidence="1">
    <location>
        <begin position="63"/>
        <end position="74"/>
    </location>
</feature>
<reference evidence="3 4" key="1">
    <citation type="submission" date="2019-12" db="EMBL/GenBank/DDBJ databases">
        <title>Corynebacterium sp. nov., isolated from feces of the Anser Albifrons in China.</title>
        <authorList>
            <person name="Liu Q."/>
        </authorList>
    </citation>
    <scope>NUCLEOTIDE SEQUENCE [LARGE SCALE GENOMIC DNA]</scope>
    <source>
        <strain evidence="3 4">23H37-10</strain>
    </source>
</reference>
<organism evidence="3 4">
    <name type="scientific">Corynebacterium anserum</name>
    <dbReference type="NCBI Taxonomy" id="2684406"/>
    <lineage>
        <taxon>Bacteria</taxon>
        <taxon>Bacillati</taxon>
        <taxon>Actinomycetota</taxon>
        <taxon>Actinomycetes</taxon>
        <taxon>Mycobacteriales</taxon>
        <taxon>Corynebacteriaceae</taxon>
        <taxon>Corynebacterium</taxon>
    </lineage>
</organism>
<dbReference type="RefSeq" id="WP_185770399.1">
    <property type="nucleotide sequence ID" value="NZ_CP046883.1"/>
</dbReference>
<gene>
    <name evidence="3" type="ORF">GP473_08260</name>
</gene>
<proteinExistence type="predicted"/>
<evidence type="ECO:0000256" key="2">
    <source>
        <dbReference type="SAM" id="SignalP"/>
    </source>
</evidence>
<evidence type="ECO:0000313" key="4">
    <source>
        <dbReference type="Proteomes" id="UP000515275"/>
    </source>
</evidence>
<dbReference type="AlphaFoldDB" id="A0A7G7YQ75"/>
<feature type="chain" id="PRO_5043366444" evidence="2">
    <location>
        <begin position="19"/>
        <end position="189"/>
    </location>
</feature>
<keyword evidence="4" id="KW-1185">Reference proteome</keyword>
<feature type="compositionally biased region" description="Polar residues" evidence="1">
    <location>
        <begin position="39"/>
        <end position="54"/>
    </location>
</feature>
<sequence length="189" mass="19498">MRRSLQLLAIPVSLTLLAGCANDPSGDVNASPAADSATAVPSETQPSPSQNHAPQPTPAGSAPETNAAPQQSAATPAEGHQINAGQVGGVCGTTVHGDVIKAGDATSCEFAAAIYDVAINATYYPIDPGPEAPQYQHADISATSPKTGKTYNLYCEIGAPRHGLGCEQKNNKSISAYFEGTNFLNHLRR</sequence>
<feature type="signal peptide" evidence="2">
    <location>
        <begin position="1"/>
        <end position="18"/>
    </location>
</feature>
<dbReference type="EMBL" id="CP046883">
    <property type="protein sequence ID" value="QNH96645.1"/>
    <property type="molecule type" value="Genomic_DNA"/>
</dbReference>
<dbReference type="PROSITE" id="PS51257">
    <property type="entry name" value="PROKAR_LIPOPROTEIN"/>
    <property type="match status" value="1"/>
</dbReference>
<keyword evidence="2" id="KW-0732">Signal</keyword>
<dbReference type="Proteomes" id="UP000515275">
    <property type="component" value="Chromosome"/>
</dbReference>
<evidence type="ECO:0000256" key="1">
    <source>
        <dbReference type="SAM" id="MobiDB-lite"/>
    </source>
</evidence>
<evidence type="ECO:0000313" key="3">
    <source>
        <dbReference type="EMBL" id="QNH96645.1"/>
    </source>
</evidence>
<accession>A0A7G7YQ75</accession>
<name>A0A7G7YQ75_9CORY</name>
<feature type="region of interest" description="Disordered" evidence="1">
    <location>
        <begin position="21"/>
        <end position="79"/>
    </location>
</feature>